<dbReference type="PANTHER" id="PTHR43467">
    <property type="entry name" value="COBALT-PRECORRIN-2 C(20)-METHYLTRANSFERASE"/>
    <property type="match status" value="1"/>
</dbReference>
<dbReference type="InterPro" id="IPR000878">
    <property type="entry name" value="4pyrrol_Mease"/>
</dbReference>
<dbReference type="OrthoDB" id="9804789at2"/>
<organism evidence="9 10">
    <name type="scientific">Rhodobium orientis</name>
    <dbReference type="NCBI Taxonomy" id="34017"/>
    <lineage>
        <taxon>Bacteria</taxon>
        <taxon>Pseudomonadati</taxon>
        <taxon>Pseudomonadota</taxon>
        <taxon>Alphaproteobacteria</taxon>
        <taxon>Hyphomicrobiales</taxon>
        <taxon>Rhodobiaceae</taxon>
        <taxon>Rhodobium</taxon>
    </lineage>
</organism>
<dbReference type="Proteomes" id="UP000249299">
    <property type="component" value="Unassembled WGS sequence"/>
</dbReference>
<dbReference type="InterPro" id="IPR014776">
    <property type="entry name" value="4pyrrole_Mease_sub2"/>
</dbReference>
<dbReference type="CDD" id="cd11645">
    <property type="entry name" value="Precorrin_2_C20_MT"/>
    <property type="match status" value="1"/>
</dbReference>
<evidence type="ECO:0000259" key="8">
    <source>
        <dbReference type="Pfam" id="PF00590"/>
    </source>
</evidence>
<dbReference type="InterPro" id="IPR012382">
    <property type="entry name" value="CobI/CbiL"/>
</dbReference>
<keyword evidence="5 9" id="KW-0808">Transferase</keyword>
<proteinExistence type="inferred from homology"/>
<dbReference type="Gene3D" id="3.40.1010.10">
    <property type="entry name" value="Cobalt-precorrin-4 Transmethylase, Domain 1"/>
    <property type="match status" value="1"/>
</dbReference>
<keyword evidence="4 9" id="KW-0489">Methyltransferase</keyword>
<sequence>MATGTLYGVGVGPGDPELMTLKAARLIGSCPIVAYFAKRGRQGHARRIVDGHIGPASRELRLEYPFTTEVPVDDPHYPKELSAFYSRSAEEVAAELDAGRDVAVICEGDPFFYGSFMYLFDRLSQVYPTEIVPGISGMHGCWAQAKTPICHGDDVFSVLPGTMDGALLAERLKGSDAAVIMKIGRNLEKVRTALAEAGLLDRAIYVEQGTMEGERVEMLADLAHAPAPYFSLILVPGRQGLR</sequence>
<evidence type="ECO:0000256" key="4">
    <source>
        <dbReference type="ARBA" id="ARBA00022603"/>
    </source>
</evidence>
<evidence type="ECO:0000256" key="5">
    <source>
        <dbReference type="ARBA" id="ARBA00022679"/>
    </source>
</evidence>
<dbReference type="NCBIfam" id="NF004647">
    <property type="entry name" value="PRK05990.1"/>
    <property type="match status" value="1"/>
</dbReference>
<comment type="similarity">
    <text evidence="2 7">Belongs to the precorrin methyltransferase family.</text>
</comment>
<evidence type="ECO:0000256" key="6">
    <source>
        <dbReference type="ARBA" id="ARBA00022691"/>
    </source>
</evidence>
<protein>
    <submittedName>
        <fullName evidence="9">Precorrin-2 C(20)-methyltransferase</fullName>
    </submittedName>
</protein>
<feature type="domain" description="Tetrapyrrole methylase" evidence="8">
    <location>
        <begin position="5"/>
        <end position="217"/>
    </location>
</feature>
<keyword evidence="10" id="KW-1185">Reference proteome</keyword>
<evidence type="ECO:0000256" key="1">
    <source>
        <dbReference type="ARBA" id="ARBA00004953"/>
    </source>
</evidence>
<dbReference type="InterPro" id="IPR006364">
    <property type="entry name" value="CobI/CbiL/CobIJ_dom"/>
</dbReference>
<dbReference type="GO" id="GO:0009236">
    <property type="term" value="P:cobalamin biosynthetic process"/>
    <property type="evidence" value="ECO:0007669"/>
    <property type="project" value="UniProtKB-UniRule"/>
</dbReference>
<dbReference type="InterPro" id="IPR014777">
    <property type="entry name" value="4pyrrole_Mease_sub1"/>
</dbReference>
<dbReference type="PANTHER" id="PTHR43467:SF2">
    <property type="entry name" value="COBALT-PRECORRIN-2 C(20)-METHYLTRANSFERASE"/>
    <property type="match status" value="1"/>
</dbReference>
<dbReference type="GO" id="GO:0030788">
    <property type="term" value="F:precorrin-2 C20-methyltransferase activity"/>
    <property type="evidence" value="ECO:0007669"/>
    <property type="project" value="InterPro"/>
</dbReference>
<accession>A0A327JKT3</accession>
<keyword evidence="6" id="KW-0949">S-adenosyl-L-methionine</keyword>
<dbReference type="Gene3D" id="3.30.950.10">
    <property type="entry name" value="Methyltransferase, Cobalt-precorrin-4 Transmethylase, Domain 2"/>
    <property type="match status" value="1"/>
</dbReference>
<gene>
    <name evidence="9" type="ORF">CH339_13640</name>
</gene>
<dbReference type="NCBIfam" id="TIGR01467">
    <property type="entry name" value="cobI_cbiL"/>
    <property type="match status" value="1"/>
</dbReference>
<dbReference type="RefSeq" id="WP_111434922.1">
    <property type="nucleotide sequence ID" value="NZ_JACIGG010000019.1"/>
</dbReference>
<dbReference type="PIRSF" id="PIRSF036427">
    <property type="entry name" value="Precrrn-2_mtase"/>
    <property type="match status" value="1"/>
</dbReference>
<dbReference type="Pfam" id="PF00590">
    <property type="entry name" value="TP_methylase"/>
    <property type="match status" value="1"/>
</dbReference>
<dbReference type="EMBL" id="NPEV01000029">
    <property type="protein sequence ID" value="RAI26505.1"/>
    <property type="molecule type" value="Genomic_DNA"/>
</dbReference>
<evidence type="ECO:0000256" key="3">
    <source>
        <dbReference type="ARBA" id="ARBA00022573"/>
    </source>
</evidence>
<dbReference type="InterPro" id="IPR035996">
    <property type="entry name" value="4pyrrol_Methylase_sf"/>
</dbReference>
<name>A0A327JKT3_9HYPH</name>
<comment type="pathway">
    <text evidence="1">Cofactor biosynthesis; adenosylcobalamin biosynthesis.</text>
</comment>
<comment type="caution">
    <text evidence="9">The sequence shown here is derived from an EMBL/GenBank/DDBJ whole genome shotgun (WGS) entry which is preliminary data.</text>
</comment>
<evidence type="ECO:0000313" key="9">
    <source>
        <dbReference type="EMBL" id="RAI26505.1"/>
    </source>
</evidence>
<keyword evidence="3" id="KW-0169">Cobalamin biosynthesis</keyword>
<evidence type="ECO:0000313" key="10">
    <source>
        <dbReference type="Proteomes" id="UP000249299"/>
    </source>
</evidence>
<dbReference type="AlphaFoldDB" id="A0A327JKT3"/>
<evidence type="ECO:0000256" key="7">
    <source>
        <dbReference type="PIRNR" id="PIRNR036427"/>
    </source>
</evidence>
<dbReference type="GO" id="GO:0032259">
    <property type="term" value="P:methylation"/>
    <property type="evidence" value="ECO:0007669"/>
    <property type="project" value="UniProtKB-KW"/>
</dbReference>
<reference evidence="9 10" key="1">
    <citation type="submission" date="2017-07" db="EMBL/GenBank/DDBJ databases">
        <title>Draft Genome Sequences of Select Purple Nonsulfur Bacteria.</title>
        <authorList>
            <person name="Lasarre B."/>
            <person name="Mckinlay J.B."/>
        </authorList>
    </citation>
    <scope>NUCLEOTIDE SEQUENCE [LARGE SCALE GENOMIC DNA]</scope>
    <source>
        <strain evidence="9 10">DSM 11290</strain>
    </source>
</reference>
<evidence type="ECO:0000256" key="2">
    <source>
        <dbReference type="ARBA" id="ARBA00005879"/>
    </source>
</evidence>
<dbReference type="UniPathway" id="UPA00148"/>
<dbReference type="SUPFAM" id="SSF53790">
    <property type="entry name" value="Tetrapyrrole methylase"/>
    <property type="match status" value="1"/>
</dbReference>